<dbReference type="NCBIfam" id="TIGR02595">
    <property type="entry name" value="PEP_CTERM"/>
    <property type="match status" value="1"/>
</dbReference>
<feature type="chain" id="PRO_5022001437" description="Ice-binding protein C-terminal domain-containing protein" evidence="1">
    <location>
        <begin position="25"/>
        <end position="233"/>
    </location>
</feature>
<dbReference type="EMBL" id="CP036263">
    <property type="protein sequence ID" value="QDS98160.1"/>
    <property type="molecule type" value="Genomic_DNA"/>
</dbReference>
<feature type="signal peptide" evidence="1">
    <location>
        <begin position="1"/>
        <end position="24"/>
    </location>
</feature>
<evidence type="ECO:0000313" key="4">
    <source>
        <dbReference type="Proteomes" id="UP000319852"/>
    </source>
</evidence>
<evidence type="ECO:0000256" key="1">
    <source>
        <dbReference type="SAM" id="SignalP"/>
    </source>
</evidence>
<reference evidence="3 4" key="1">
    <citation type="submission" date="2019-02" db="EMBL/GenBank/DDBJ databases">
        <title>Deep-cultivation of Planctomycetes and their phenomic and genomic characterization uncovers novel biology.</title>
        <authorList>
            <person name="Wiegand S."/>
            <person name="Jogler M."/>
            <person name="Boedeker C."/>
            <person name="Pinto D."/>
            <person name="Vollmers J."/>
            <person name="Rivas-Marin E."/>
            <person name="Kohn T."/>
            <person name="Peeters S.H."/>
            <person name="Heuer A."/>
            <person name="Rast P."/>
            <person name="Oberbeckmann S."/>
            <person name="Bunk B."/>
            <person name="Jeske O."/>
            <person name="Meyerdierks A."/>
            <person name="Storesund J.E."/>
            <person name="Kallscheuer N."/>
            <person name="Luecker S."/>
            <person name="Lage O.M."/>
            <person name="Pohl T."/>
            <person name="Merkel B.J."/>
            <person name="Hornburger P."/>
            <person name="Mueller R.-W."/>
            <person name="Bruemmer F."/>
            <person name="Labrenz M."/>
            <person name="Spormann A.M."/>
            <person name="Op den Camp H."/>
            <person name="Overmann J."/>
            <person name="Amann R."/>
            <person name="Jetten M.S.M."/>
            <person name="Mascher T."/>
            <person name="Medema M.H."/>
            <person name="Devos D.P."/>
            <person name="Kaster A.-K."/>
            <person name="Ovreas L."/>
            <person name="Rohde M."/>
            <person name="Galperin M.Y."/>
            <person name="Jogler C."/>
        </authorList>
    </citation>
    <scope>NUCLEOTIDE SEQUENCE [LARGE SCALE GENOMIC DNA]</scope>
    <source>
        <strain evidence="3 4">HG15A2</strain>
    </source>
</reference>
<evidence type="ECO:0000313" key="3">
    <source>
        <dbReference type="EMBL" id="QDS98160.1"/>
    </source>
</evidence>
<accession>A0A517MTE6</accession>
<gene>
    <name evidence="3" type="ORF">HG15A2_14330</name>
</gene>
<name>A0A517MTE6_9BACT</name>
<evidence type="ECO:0000259" key="2">
    <source>
        <dbReference type="Pfam" id="PF07589"/>
    </source>
</evidence>
<dbReference type="AlphaFoldDB" id="A0A517MTE6"/>
<proteinExistence type="predicted"/>
<dbReference type="KEGG" id="amob:HG15A2_14330"/>
<protein>
    <recommendedName>
        <fullName evidence="2">Ice-binding protein C-terminal domain-containing protein</fullName>
    </recommendedName>
</protein>
<dbReference type="Pfam" id="PF07589">
    <property type="entry name" value="PEP-CTERM"/>
    <property type="match status" value="1"/>
</dbReference>
<organism evidence="3 4">
    <name type="scientific">Adhaeretor mobilis</name>
    <dbReference type="NCBI Taxonomy" id="1930276"/>
    <lineage>
        <taxon>Bacteria</taxon>
        <taxon>Pseudomonadati</taxon>
        <taxon>Planctomycetota</taxon>
        <taxon>Planctomycetia</taxon>
        <taxon>Pirellulales</taxon>
        <taxon>Lacipirellulaceae</taxon>
        <taxon>Adhaeretor</taxon>
    </lineage>
</organism>
<dbReference type="InterPro" id="IPR013424">
    <property type="entry name" value="Ice-binding_C"/>
</dbReference>
<keyword evidence="1" id="KW-0732">Signal</keyword>
<sequence length="233" mass="24790" precursor="true">MLVRNTVCCALAIGIGLLSSKGLAQTSRYDFGRSDDNAAYEQSGWTLFELDRNGPPSPQTSETDASTGWAVTLETADPDDINGRNRDPLDAVTGGTFTLDDVYVDFLVGWETLSINNLDPTKQYDVQLIMFDDNQDDGRTQTVSNITDGVSDLLGTSPGPGGGSSLMSDLDYSIFGIGLSPDGNGDLTFLFANSDTVNKSLVNGLIVTQVPEPTSIVLLGLGGTLIFLARRAH</sequence>
<dbReference type="Proteomes" id="UP000319852">
    <property type="component" value="Chromosome"/>
</dbReference>
<keyword evidence="4" id="KW-1185">Reference proteome</keyword>
<feature type="domain" description="Ice-binding protein C-terminal" evidence="2">
    <location>
        <begin position="209"/>
        <end position="231"/>
    </location>
</feature>